<dbReference type="PANTHER" id="PTHR43047:SF64">
    <property type="entry name" value="HISTIDINE KINASE CONTAINING CHEY-HOMOLOGOUS RECEIVER DOMAIN AND PAS DOMAIN-RELATED"/>
    <property type="match status" value="1"/>
</dbReference>
<dbReference type="InterPro" id="IPR036097">
    <property type="entry name" value="HisK_dim/P_sf"/>
</dbReference>
<protein>
    <recommendedName>
        <fullName evidence="3">histidine kinase</fullName>
        <ecNumber evidence="3">2.7.13.3</ecNumber>
    </recommendedName>
</protein>
<evidence type="ECO:0000313" key="20">
    <source>
        <dbReference type="EMBL" id="RIJ49920.1"/>
    </source>
</evidence>
<dbReference type="InterPro" id="IPR011006">
    <property type="entry name" value="CheY-like_superfamily"/>
</dbReference>
<evidence type="ECO:0000256" key="10">
    <source>
        <dbReference type="ARBA" id="ARBA00022840"/>
    </source>
</evidence>
<dbReference type="GO" id="GO:0005886">
    <property type="term" value="C:plasma membrane"/>
    <property type="evidence" value="ECO:0007669"/>
    <property type="project" value="UniProtKB-SubCell"/>
</dbReference>
<dbReference type="CDD" id="cd00082">
    <property type="entry name" value="HisKA"/>
    <property type="match status" value="1"/>
</dbReference>
<keyword evidence="21" id="KW-1185">Reference proteome</keyword>
<gene>
    <name evidence="20" type="ORF">D1614_04030</name>
</gene>
<dbReference type="Pfam" id="PF00072">
    <property type="entry name" value="Response_reg"/>
    <property type="match status" value="1"/>
</dbReference>
<keyword evidence="10" id="KW-0547">Nucleotide-binding</keyword>
<dbReference type="SMART" id="SM00448">
    <property type="entry name" value="REC"/>
    <property type="match status" value="1"/>
</dbReference>
<evidence type="ECO:0000256" key="2">
    <source>
        <dbReference type="ARBA" id="ARBA00004429"/>
    </source>
</evidence>
<dbReference type="InterPro" id="IPR004358">
    <property type="entry name" value="Sig_transdc_His_kin-like_C"/>
</dbReference>
<dbReference type="SUPFAM" id="SSF52172">
    <property type="entry name" value="CheY-like"/>
    <property type="match status" value="1"/>
</dbReference>
<dbReference type="CDD" id="cd16922">
    <property type="entry name" value="HATPase_EvgS-ArcB-TorS-like"/>
    <property type="match status" value="1"/>
</dbReference>
<evidence type="ECO:0000256" key="3">
    <source>
        <dbReference type="ARBA" id="ARBA00012438"/>
    </source>
</evidence>
<keyword evidence="15" id="KW-0175">Coiled coil</keyword>
<feature type="domain" description="HPt" evidence="19">
    <location>
        <begin position="710"/>
        <end position="804"/>
    </location>
</feature>
<feature type="modified residue" description="4-aspartylphosphate" evidence="14">
    <location>
        <position position="618"/>
    </location>
</feature>
<dbReference type="GO" id="GO:0000155">
    <property type="term" value="F:phosphorelay sensor kinase activity"/>
    <property type="evidence" value="ECO:0007669"/>
    <property type="project" value="InterPro"/>
</dbReference>
<proteinExistence type="predicted"/>
<dbReference type="InterPro" id="IPR003594">
    <property type="entry name" value="HATPase_dom"/>
</dbReference>
<reference evidence="20 21" key="1">
    <citation type="submission" date="2018-08" db="EMBL/GenBank/DDBJ databases">
        <title>Pallidiluteibacterium maritimus gen. nov., sp. nov., isolated from coastal sediment.</title>
        <authorList>
            <person name="Zhou L.Y."/>
        </authorList>
    </citation>
    <scope>NUCLEOTIDE SEQUENCE [LARGE SCALE GENOMIC DNA]</scope>
    <source>
        <strain evidence="20 21">XSD2</strain>
    </source>
</reference>
<dbReference type="PRINTS" id="PR00344">
    <property type="entry name" value="BCTRLSENSOR"/>
</dbReference>
<dbReference type="SUPFAM" id="SSF55874">
    <property type="entry name" value="ATPase domain of HSP90 chaperone/DNA topoisomerase II/histidine kinase"/>
    <property type="match status" value="1"/>
</dbReference>
<keyword evidence="11 16" id="KW-1133">Transmembrane helix</keyword>
<evidence type="ECO:0000256" key="7">
    <source>
        <dbReference type="ARBA" id="ARBA00022679"/>
    </source>
</evidence>
<dbReference type="OrthoDB" id="1046984at2"/>
<keyword evidence="7" id="KW-0808">Transferase</keyword>
<dbReference type="PROSITE" id="PS50110">
    <property type="entry name" value="RESPONSE_REGULATORY"/>
    <property type="match status" value="1"/>
</dbReference>
<evidence type="ECO:0000259" key="19">
    <source>
        <dbReference type="PROSITE" id="PS50894"/>
    </source>
</evidence>
<accession>A0A399T0G8</accession>
<organism evidence="20 21">
    <name type="scientific">Maribellus luteus</name>
    <dbReference type="NCBI Taxonomy" id="2305463"/>
    <lineage>
        <taxon>Bacteria</taxon>
        <taxon>Pseudomonadati</taxon>
        <taxon>Bacteroidota</taxon>
        <taxon>Bacteroidia</taxon>
        <taxon>Marinilabiliales</taxon>
        <taxon>Prolixibacteraceae</taxon>
        <taxon>Maribellus</taxon>
    </lineage>
</organism>
<keyword evidence="10" id="KW-0067">ATP-binding</keyword>
<dbReference type="InterPro" id="IPR008207">
    <property type="entry name" value="Sig_transdc_His_kin_Hpt_dom"/>
</dbReference>
<evidence type="ECO:0000256" key="14">
    <source>
        <dbReference type="PROSITE-ProRule" id="PRU00169"/>
    </source>
</evidence>
<evidence type="ECO:0000256" key="4">
    <source>
        <dbReference type="ARBA" id="ARBA00022475"/>
    </source>
</evidence>
<dbReference type="AlphaFoldDB" id="A0A399T0G8"/>
<keyword evidence="5" id="KW-0997">Cell inner membrane</keyword>
<comment type="catalytic activity">
    <reaction evidence="1">
        <text>ATP + protein L-histidine = ADP + protein N-phospho-L-histidine.</text>
        <dbReference type="EC" id="2.7.13.3"/>
    </reaction>
</comment>
<dbReference type="InterPro" id="IPR001789">
    <property type="entry name" value="Sig_transdc_resp-reg_receiver"/>
</dbReference>
<feature type="domain" description="Response regulatory" evidence="18">
    <location>
        <begin position="569"/>
        <end position="679"/>
    </location>
</feature>
<dbReference type="EMBL" id="QWGR01000002">
    <property type="protein sequence ID" value="RIJ49920.1"/>
    <property type="molecule type" value="Genomic_DNA"/>
</dbReference>
<dbReference type="SUPFAM" id="SSF47226">
    <property type="entry name" value="Histidine-containing phosphotransfer domain, HPT domain"/>
    <property type="match status" value="1"/>
</dbReference>
<evidence type="ECO:0000256" key="1">
    <source>
        <dbReference type="ARBA" id="ARBA00000085"/>
    </source>
</evidence>
<dbReference type="CDD" id="cd17546">
    <property type="entry name" value="REC_hyHK_CKI1_RcsC-like"/>
    <property type="match status" value="1"/>
</dbReference>
<dbReference type="Gene3D" id="3.40.50.2300">
    <property type="match status" value="1"/>
</dbReference>
<dbReference type="EC" id="2.7.13.3" evidence="3"/>
<dbReference type="SMART" id="SM00387">
    <property type="entry name" value="HATPase_c"/>
    <property type="match status" value="1"/>
</dbReference>
<dbReference type="PANTHER" id="PTHR43047">
    <property type="entry name" value="TWO-COMPONENT HISTIDINE PROTEIN KINASE"/>
    <property type="match status" value="1"/>
</dbReference>
<evidence type="ECO:0000256" key="15">
    <source>
        <dbReference type="SAM" id="Coils"/>
    </source>
</evidence>
<dbReference type="InterPro" id="IPR036641">
    <property type="entry name" value="HPT_dom_sf"/>
</dbReference>
<dbReference type="InterPro" id="IPR005467">
    <property type="entry name" value="His_kinase_dom"/>
</dbReference>
<keyword evidence="9" id="KW-0418">Kinase</keyword>
<feature type="transmembrane region" description="Helical" evidence="16">
    <location>
        <begin position="274"/>
        <end position="293"/>
    </location>
</feature>
<feature type="coiled-coil region" evidence="15">
    <location>
        <begin position="195"/>
        <end position="222"/>
    </location>
</feature>
<dbReference type="SUPFAM" id="SSF47384">
    <property type="entry name" value="Homodimeric domain of signal transducing histidine kinase"/>
    <property type="match status" value="1"/>
</dbReference>
<feature type="domain" description="Histidine kinase" evidence="17">
    <location>
        <begin position="326"/>
        <end position="546"/>
    </location>
</feature>
<evidence type="ECO:0000256" key="8">
    <source>
        <dbReference type="ARBA" id="ARBA00022692"/>
    </source>
</evidence>
<dbReference type="Proteomes" id="UP000265926">
    <property type="component" value="Unassembled WGS sequence"/>
</dbReference>
<keyword evidence="4" id="KW-1003">Cell membrane</keyword>
<keyword evidence="12 16" id="KW-0472">Membrane</keyword>
<evidence type="ECO:0000256" key="13">
    <source>
        <dbReference type="PROSITE-ProRule" id="PRU00110"/>
    </source>
</evidence>
<dbReference type="PROSITE" id="PS50109">
    <property type="entry name" value="HIS_KIN"/>
    <property type="match status" value="1"/>
</dbReference>
<comment type="caution">
    <text evidence="20">The sequence shown here is derived from an EMBL/GenBank/DDBJ whole genome shotgun (WGS) entry which is preliminary data.</text>
</comment>
<evidence type="ECO:0000256" key="11">
    <source>
        <dbReference type="ARBA" id="ARBA00022989"/>
    </source>
</evidence>
<evidence type="ECO:0000256" key="6">
    <source>
        <dbReference type="ARBA" id="ARBA00022553"/>
    </source>
</evidence>
<dbReference type="SMART" id="SM00388">
    <property type="entry name" value="HisKA"/>
    <property type="match status" value="1"/>
</dbReference>
<dbReference type="Gene3D" id="3.30.565.10">
    <property type="entry name" value="Histidine kinase-like ATPase, C-terminal domain"/>
    <property type="match status" value="1"/>
</dbReference>
<dbReference type="Gene3D" id="1.20.120.160">
    <property type="entry name" value="HPT domain"/>
    <property type="match status" value="1"/>
</dbReference>
<evidence type="ECO:0000256" key="9">
    <source>
        <dbReference type="ARBA" id="ARBA00022777"/>
    </source>
</evidence>
<feature type="transmembrane region" description="Helical" evidence="16">
    <location>
        <begin position="20"/>
        <end position="41"/>
    </location>
</feature>
<feature type="modified residue" description="Phosphohistidine" evidence="13">
    <location>
        <position position="749"/>
    </location>
</feature>
<dbReference type="Gene3D" id="1.10.287.130">
    <property type="match status" value="1"/>
</dbReference>
<keyword evidence="6 14" id="KW-0597">Phosphoprotein</keyword>
<evidence type="ECO:0000313" key="21">
    <source>
        <dbReference type="Proteomes" id="UP000265926"/>
    </source>
</evidence>
<dbReference type="InterPro" id="IPR003661">
    <property type="entry name" value="HisK_dim/P_dom"/>
</dbReference>
<evidence type="ECO:0000256" key="5">
    <source>
        <dbReference type="ARBA" id="ARBA00022519"/>
    </source>
</evidence>
<comment type="subcellular location">
    <subcellularLocation>
        <location evidence="2">Cell inner membrane</location>
        <topology evidence="2">Multi-pass membrane protein</topology>
    </subcellularLocation>
</comment>
<dbReference type="InterPro" id="IPR036890">
    <property type="entry name" value="HATPase_C_sf"/>
</dbReference>
<evidence type="ECO:0000256" key="16">
    <source>
        <dbReference type="SAM" id="Phobius"/>
    </source>
</evidence>
<dbReference type="FunFam" id="3.30.565.10:FF:000010">
    <property type="entry name" value="Sensor histidine kinase RcsC"/>
    <property type="match status" value="1"/>
</dbReference>
<dbReference type="Pfam" id="PF02518">
    <property type="entry name" value="HATPase_c"/>
    <property type="match status" value="1"/>
</dbReference>
<keyword evidence="8 16" id="KW-0812">Transmembrane</keyword>
<evidence type="ECO:0000259" key="18">
    <source>
        <dbReference type="PROSITE" id="PS50110"/>
    </source>
</evidence>
<evidence type="ECO:0000259" key="17">
    <source>
        <dbReference type="PROSITE" id="PS50109"/>
    </source>
</evidence>
<sequence length="811" mass="91909">MLKLVAAKPFFLMRKTKIEIPIILITVVMLALIVLSGNMVYKSLSEIVDSWLSEARPDYKLIMVKDLHANLGDVENSVKLYSLSKSKTYLETYYELNNTIDDKLSELQHYAISDTAARGSVDSLLVLSRQKLLIWKNILNLHLSKEDEHETFTQYFDKLDTMEVAKDTIHFQEAKKVGFFKRLLGKKPEPPQPIIVDRTVEQQSMRDEIAELEKEIAARNKALTARETALMQKNLEINNALAGVISKLERQEQQSLLLKTQQADLLASQTYKRLTLFALTVLLLMFLTLALFFRDLRKSRSYQKALQEAKNHAEQLARTKELFVATVSHEMRTPINAIYGLSEQLLLRKPDDKNRKDLEVIHKSTRHLIDLVNDTFDFTRIENQRIQLQPVDFYLDDLLEKIELFNREAANAKGIQLSLDKGNTADLVIYNDETRLKQILSNLVTNAIKFTDKGSVVLKASLASEGNKEWLRFEVTDTGIGISEENRERIFDDFVQLDTDANKKAGGTGLGLYIVKKLVALLDGTISLKSQPGVGTTFTVAIPYRKGNPANIVQTSESFPAPEQLKGGKVLIVDDEEFNRHLLKNILGKWEIEFDEAENGQQAVEMAVKTSYRLIMMDIRMPVLNGIEAAGLLKEKGITTKVIALSANKSQPGLVQIFDAFLEKPFKEADLYAIITQTLANSAVIHPKKKEEEQSFQPDIEELMNMANGDKVFLKEMIRIFMNSSQSNLKKIKDGIDQQKWQTVADLAHKMAAPVKHMNIMPVYNTVKTLQQLAESSAGKPQIEAQFARLGNEINILNTHLQNLLENNFTD</sequence>
<evidence type="ECO:0000256" key="12">
    <source>
        <dbReference type="ARBA" id="ARBA00023136"/>
    </source>
</evidence>
<name>A0A399T0G8_9BACT</name>
<dbReference type="Pfam" id="PF00512">
    <property type="entry name" value="HisKA"/>
    <property type="match status" value="1"/>
</dbReference>
<dbReference type="PROSITE" id="PS50894">
    <property type="entry name" value="HPT"/>
    <property type="match status" value="1"/>
</dbReference>